<dbReference type="Pfam" id="PF03479">
    <property type="entry name" value="PCC"/>
    <property type="match status" value="1"/>
</dbReference>
<proteinExistence type="predicted"/>
<comment type="caution">
    <text evidence="2">The sequence shown here is derived from an EMBL/GenBank/DDBJ whole genome shotgun (WGS) entry which is preliminary data.</text>
</comment>
<evidence type="ECO:0000313" key="3">
    <source>
        <dbReference type="Proteomes" id="UP001629246"/>
    </source>
</evidence>
<name>A0ABW9A7N9_9BURK</name>
<keyword evidence="3" id="KW-1185">Reference proteome</keyword>
<dbReference type="EMBL" id="JAQQFM010000005">
    <property type="protein sequence ID" value="MFL9924911.1"/>
    <property type="molecule type" value="Genomic_DNA"/>
</dbReference>
<dbReference type="RefSeq" id="WP_408158003.1">
    <property type="nucleotide sequence ID" value="NZ_JAQQFM010000005.1"/>
</dbReference>
<dbReference type="PROSITE" id="PS51742">
    <property type="entry name" value="PPC"/>
    <property type="match status" value="1"/>
</dbReference>
<accession>A0ABW9A7N9</accession>
<dbReference type="Gene3D" id="3.30.1330.80">
    <property type="entry name" value="Hypothetical protein, similar to alpha- acetolactate decarboxylase, domain 2"/>
    <property type="match status" value="1"/>
</dbReference>
<keyword evidence="2" id="KW-0238">DNA-binding</keyword>
<evidence type="ECO:0000313" key="2">
    <source>
        <dbReference type="EMBL" id="MFL9924911.1"/>
    </source>
</evidence>
<dbReference type="SUPFAM" id="SSF117856">
    <property type="entry name" value="AF0104/ALDC/Ptd012-like"/>
    <property type="match status" value="1"/>
</dbReference>
<feature type="domain" description="PPC" evidence="1">
    <location>
        <begin position="10"/>
        <end position="146"/>
    </location>
</feature>
<evidence type="ECO:0000259" key="1">
    <source>
        <dbReference type="PROSITE" id="PS51742"/>
    </source>
</evidence>
<dbReference type="GO" id="GO:0003677">
    <property type="term" value="F:DNA binding"/>
    <property type="evidence" value="ECO:0007669"/>
    <property type="project" value="UniProtKB-KW"/>
</dbReference>
<organism evidence="2 3">
    <name type="scientific">Herbaspirillum lusitanum</name>
    <dbReference type="NCBI Taxonomy" id="213312"/>
    <lineage>
        <taxon>Bacteria</taxon>
        <taxon>Pseudomonadati</taxon>
        <taxon>Pseudomonadota</taxon>
        <taxon>Betaproteobacteria</taxon>
        <taxon>Burkholderiales</taxon>
        <taxon>Oxalobacteraceae</taxon>
        <taxon>Herbaspirillum</taxon>
    </lineage>
</organism>
<dbReference type="Proteomes" id="UP001629246">
    <property type="component" value="Unassembled WGS sequence"/>
</dbReference>
<gene>
    <name evidence="2" type="ORF">PQR62_11600</name>
</gene>
<sequence length="146" mass="15136">MNEAAMVESGNMGRVAYARIAPNEDLVLGVEKLCLAHGFRHAFVRGALGSLVDACLETQDGKYLQIKGPAAEIVSLAGEVRSQEDGTVRAALTGVVADLSGNVFGGPFVAGANPVCMTFEVTLEEWLPASETCAASAGVIPFPVAK</sequence>
<reference evidence="2 3" key="1">
    <citation type="journal article" date="2024" name="Chem. Sci.">
        <title>Discovery of megapolipeptins by genome mining of a Burkholderiales bacteria collection.</title>
        <authorList>
            <person name="Paulo B.S."/>
            <person name="Recchia M.J.J."/>
            <person name="Lee S."/>
            <person name="Fergusson C.H."/>
            <person name="Romanowski S.B."/>
            <person name="Hernandez A."/>
            <person name="Krull N."/>
            <person name="Liu D.Y."/>
            <person name="Cavanagh H."/>
            <person name="Bos A."/>
            <person name="Gray C.A."/>
            <person name="Murphy B.T."/>
            <person name="Linington R.G."/>
            <person name="Eustaquio A.S."/>
        </authorList>
    </citation>
    <scope>NUCLEOTIDE SEQUENCE [LARGE SCALE GENOMIC DNA]</scope>
    <source>
        <strain evidence="2 3">RL21-008-BIB-A</strain>
    </source>
</reference>
<dbReference type="InterPro" id="IPR005175">
    <property type="entry name" value="PPC_dom"/>
</dbReference>
<protein>
    <submittedName>
        <fullName evidence="2">DNA-binding protein</fullName>
    </submittedName>
</protein>